<sequence length="436" mass="48556">MTEPITLTAEEIKSLKTHNGVRSASAGRVAGLDSQKRELRQFLRMSNAEWGLSDRTGILLEGPPGTGKTELVIETCQEEFNGMPVTISGPEILSKWVGESERLLRKKFEEARNADTNVLYIDEIDAIARSRSEASQEHSAQLVAQLLVLLDGVDAKTNEAPKVIASTNLSKVLDPALLRPGRLGNEPISFPRPDKPQRKAIIHHYIEQIRRQNPEHLTTPLQGLAKQPIGSSLLTELAEETEGFTGADVEDVFIEAAVNAQTGQEGLQSLSVDIVRDVIRNREIYRSDFYNDQWLEKSKNAISFESAGEVAIVDDDVEIDVRDLVDAWAAELISSGSKPVCFRKVTLAQLLMHDVGDTRDRIVEVFQRNADDGLCVYIAGLPRLLQMRDQTNLADTALETIHEQLLQWNENNLLLHNNPGESVSRLSGQYRDYDTK</sequence>
<name>A0AAE3FTS6_9EURY</name>
<keyword evidence="1" id="KW-0547">Nucleotide-binding</keyword>
<dbReference type="Gene3D" id="3.40.50.300">
    <property type="entry name" value="P-loop containing nucleotide triphosphate hydrolases"/>
    <property type="match status" value="1"/>
</dbReference>
<organism evidence="4 5">
    <name type="scientific">Natranaeroarchaeum aerophilus</name>
    <dbReference type="NCBI Taxonomy" id="2917711"/>
    <lineage>
        <taxon>Archaea</taxon>
        <taxon>Methanobacteriati</taxon>
        <taxon>Methanobacteriota</taxon>
        <taxon>Stenosarchaea group</taxon>
        <taxon>Halobacteria</taxon>
        <taxon>Halobacteriales</taxon>
        <taxon>Natronoarchaeaceae</taxon>
        <taxon>Natranaeroarchaeum</taxon>
    </lineage>
</organism>
<evidence type="ECO:0000256" key="2">
    <source>
        <dbReference type="ARBA" id="ARBA00022840"/>
    </source>
</evidence>
<evidence type="ECO:0000313" key="4">
    <source>
        <dbReference type="EMBL" id="MCL9814980.1"/>
    </source>
</evidence>
<dbReference type="AlphaFoldDB" id="A0AAE3FTS6"/>
<evidence type="ECO:0000313" key="5">
    <source>
        <dbReference type="Proteomes" id="UP001202674"/>
    </source>
</evidence>
<comment type="caution">
    <text evidence="4">The sequence shown here is derived from an EMBL/GenBank/DDBJ whole genome shotgun (WGS) entry which is preliminary data.</text>
</comment>
<dbReference type="Pfam" id="PF00004">
    <property type="entry name" value="AAA"/>
    <property type="match status" value="1"/>
</dbReference>
<dbReference type="PANTHER" id="PTHR23077:SF171">
    <property type="entry name" value="NUCLEAR VALOSIN-CONTAINING PROTEIN-LIKE"/>
    <property type="match status" value="1"/>
</dbReference>
<dbReference type="InterPro" id="IPR003593">
    <property type="entry name" value="AAA+_ATPase"/>
</dbReference>
<evidence type="ECO:0000256" key="1">
    <source>
        <dbReference type="ARBA" id="ARBA00022741"/>
    </source>
</evidence>
<dbReference type="Pfam" id="PF17862">
    <property type="entry name" value="AAA_lid_3"/>
    <property type="match status" value="1"/>
</dbReference>
<gene>
    <name evidence="4" type="ORF">AArcSt11_15085</name>
</gene>
<dbReference type="GO" id="GO:0005524">
    <property type="term" value="F:ATP binding"/>
    <property type="evidence" value="ECO:0007669"/>
    <property type="project" value="UniProtKB-KW"/>
</dbReference>
<dbReference type="GO" id="GO:0005829">
    <property type="term" value="C:cytosol"/>
    <property type="evidence" value="ECO:0007669"/>
    <property type="project" value="TreeGrafter"/>
</dbReference>
<evidence type="ECO:0000259" key="3">
    <source>
        <dbReference type="SMART" id="SM00382"/>
    </source>
</evidence>
<dbReference type="InterPro" id="IPR050168">
    <property type="entry name" value="AAA_ATPase_domain"/>
</dbReference>
<reference evidence="4 5" key="1">
    <citation type="journal article" date="2022" name="Syst. Appl. Microbiol.">
        <title>Natronocalculus amylovorans gen. nov., sp. nov., and Natranaeroarchaeum aerophilus sp. nov., dominant culturable amylolytic natronoarchaea from hypersaline soda lakes in southwestern Siberia.</title>
        <authorList>
            <person name="Sorokin D.Y."/>
            <person name="Elcheninov A.G."/>
            <person name="Khizhniak T.V."/>
            <person name="Koenen M."/>
            <person name="Bale N.J."/>
            <person name="Damste J.S.S."/>
            <person name="Kublanov I.V."/>
        </authorList>
    </citation>
    <scope>NUCLEOTIDE SEQUENCE [LARGE SCALE GENOMIC DNA]</scope>
    <source>
        <strain evidence="4 5">AArc-St1-1</strain>
    </source>
</reference>
<dbReference type="Gene3D" id="1.10.8.60">
    <property type="match status" value="1"/>
</dbReference>
<feature type="domain" description="AAA+ ATPase" evidence="3">
    <location>
        <begin position="54"/>
        <end position="194"/>
    </location>
</feature>
<dbReference type="EMBL" id="JAKRVY010000011">
    <property type="protein sequence ID" value="MCL9814980.1"/>
    <property type="molecule type" value="Genomic_DNA"/>
</dbReference>
<dbReference type="InterPro" id="IPR003959">
    <property type="entry name" value="ATPase_AAA_core"/>
</dbReference>
<dbReference type="GO" id="GO:0016887">
    <property type="term" value="F:ATP hydrolysis activity"/>
    <property type="evidence" value="ECO:0007669"/>
    <property type="project" value="InterPro"/>
</dbReference>
<dbReference type="InterPro" id="IPR041569">
    <property type="entry name" value="AAA_lid_3"/>
</dbReference>
<dbReference type="SUPFAM" id="SSF52540">
    <property type="entry name" value="P-loop containing nucleoside triphosphate hydrolases"/>
    <property type="match status" value="1"/>
</dbReference>
<dbReference type="PANTHER" id="PTHR23077">
    <property type="entry name" value="AAA-FAMILY ATPASE"/>
    <property type="match status" value="1"/>
</dbReference>
<keyword evidence="5" id="KW-1185">Reference proteome</keyword>
<keyword evidence="2 4" id="KW-0067">ATP-binding</keyword>
<dbReference type="Proteomes" id="UP001202674">
    <property type="component" value="Unassembled WGS sequence"/>
</dbReference>
<dbReference type="SMART" id="SM00382">
    <property type="entry name" value="AAA"/>
    <property type="match status" value="1"/>
</dbReference>
<dbReference type="GO" id="GO:0031593">
    <property type="term" value="F:polyubiquitin modification-dependent protein binding"/>
    <property type="evidence" value="ECO:0007669"/>
    <property type="project" value="TreeGrafter"/>
</dbReference>
<dbReference type="GO" id="GO:0030970">
    <property type="term" value="P:retrograde protein transport, ER to cytosol"/>
    <property type="evidence" value="ECO:0007669"/>
    <property type="project" value="TreeGrafter"/>
</dbReference>
<proteinExistence type="predicted"/>
<dbReference type="InterPro" id="IPR027417">
    <property type="entry name" value="P-loop_NTPase"/>
</dbReference>
<protein>
    <submittedName>
        <fullName evidence="4">ATP-binding protein</fullName>
    </submittedName>
</protein>
<accession>A0AAE3FTS6</accession>